<proteinExistence type="predicted"/>
<dbReference type="InterPro" id="IPR028098">
    <property type="entry name" value="Glyco_trans_4-like_N"/>
</dbReference>
<gene>
    <name evidence="4" type="ORF">FAZ97_20735</name>
</gene>
<name>A0A7Z2G8V8_9BURK</name>
<feature type="domain" description="Glycosyl transferase family 1" evidence="2">
    <location>
        <begin position="246"/>
        <end position="399"/>
    </location>
</feature>
<dbReference type="Pfam" id="PF13439">
    <property type="entry name" value="Glyco_transf_4"/>
    <property type="match status" value="2"/>
</dbReference>
<evidence type="ECO:0000256" key="1">
    <source>
        <dbReference type="SAM" id="MobiDB-lite"/>
    </source>
</evidence>
<reference evidence="4 5" key="1">
    <citation type="submission" date="2019-12" db="EMBL/GenBank/DDBJ databases">
        <title>Paraburkholderia acidiphila 7Q-K02 sp. nov and Paraburkholderia acidisoli DHF22 sp. nov., two strains isolated from forest soil.</title>
        <authorList>
            <person name="Gao Z."/>
            <person name="Qiu L."/>
        </authorList>
    </citation>
    <scope>NUCLEOTIDE SEQUENCE [LARGE SCALE GENOMIC DNA]</scope>
    <source>
        <strain evidence="4 5">7Q-K02</strain>
    </source>
</reference>
<keyword evidence="5" id="KW-1185">Reference proteome</keyword>
<dbReference type="RefSeq" id="WP_158760289.1">
    <property type="nucleotide sequence ID" value="NZ_CP046910.1"/>
</dbReference>
<feature type="domain" description="Glycosyltransferase subfamily 4-like N-terminal" evidence="3">
    <location>
        <begin position="65"/>
        <end position="241"/>
    </location>
</feature>
<dbReference type="EMBL" id="CP046910">
    <property type="protein sequence ID" value="QGZ57342.1"/>
    <property type="molecule type" value="Genomic_DNA"/>
</dbReference>
<evidence type="ECO:0000259" key="3">
    <source>
        <dbReference type="Pfam" id="PF13439"/>
    </source>
</evidence>
<dbReference type="CDD" id="cd03801">
    <property type="entry name" value="GT4_PimA-like"/>
    <property type="match status" value="1"/>
</dbReference>
<evidence type="ECO:0000313" key="5">
    <source>
        <dbReference type="Proteomes" id="UP000434209"/>
    </source>
</evidence>
<evidence type="ECO:0000313" key="4">
    <source>
        <dbReference type="EMBL" id="QGZ57342.1"/>
    </source>
</evidence>
<accession>A0A7Z2G8V8</accession>
<dbReference type="SUPFAM" id="SSF53756">
    <property type="entry name" value="UDP-Glycosyltransferase/glycogen phosphorylase"/>
    <property type="match status" value="2"/>
</dbReference>
<dbReference type="PANTHER" id="PTHR12526">
    <property type="entry name" value="GLYCOSYLTRANSFERASE"/>
    <property type="match status" value="1"/>
</dbReference>
<dbReference type="Pfam" id="PF00534">
    <property type="entry name" value="Glycos_transf_1"/>
    <property type="match status" value="2"/>
</dbReference>
<dbReference type="GO" id="GO:0016757">
    <property type="term" value="F:glycosyltransferase activity"/>
    <property type="evidence" value="ECO:0007669"/>
    <property type="project" value="InterPro"/>
</dbReference>
<dbReference type="InterPro" id="IPR001296">
    <property type="entry name" value="Glyco_trans_1"/>
</dbReference>
<dbReference type="Proteomes" id="UP000434209">
    <property type="component" value="Chromosome 2"/>
</dbReference>
<evidence type="ECO:0000259" key="2">
    <source>
        <dbReference type="Pfam" id="PF00534"/>
    </source>
</evidence>
<feature type="domain" description="Glycosyl transferase family 1" evidence="2">
    <location>
        <begin position="634"/>
        <end position="796"/>
    </location>
</feature>
<feature type="region of interest" description="Disordered" evidence="1">
    <location>
        <begin position="1"/>
        <end position="35"/>
    </location>
</feature>
<feature type="domain" description="Glycosyltransferase subfamily 4-like N-terminal" evidence="3">
    <location>
        <begin position="455"/>
        <end position="622"/>
    </location>
</feature>
<keyword evidence="4" id="KW-0808">Transferase</keyword>
<feature type="compositionally biased region" description="Basic and acidic residues" evidence="1">
    <location>
        <begin position="20"/>
        <end position="31"/>
    </location>
</feature>
<dbReference type="Gene3D" id="3.40.50.2000">
    <property type="entry name" value="Glycogen Phosphorylase B"/>
    <property type="match status" value="4"/>
</dbReference>
<dbReference type="CDD" id="cd03804">
    <property type="entry name" value="GT4_WbaZ-like"/>
    <property type="match status" value="1"/>
</dbReference>
<dbReference type="KEGG" id="pacp:FAZ97_20735"/>
<dbReference type="AlphaFoldDB" id="A0A7Z2G8V8"/>
<organism evidence="4 5">
    <name type="scientific">Paraburkholderia acidiphila</name>
    <dbReference type="NCBI Taxonomy" id="2571747"/>
    <lineage>
        <taxon>Bacteria</taxon>
        <taxon>Pseudomonadati</taxon>
        <taxon>Pseudomonadota</taxon>
        <taxon>Betaproteobacteria</taxon>
        <taxon>Burkholderiales</taxon>
        <taxon>Burkholderiaceae</taxon>
        <taxon>Paraburkholderia</taxon>
    </lineage>
</organism>
<feature type="compositionally biased region" description="Low complexity" evidence="1">
    <location>
        <begin position="8"/>
        <end position="18"/>
    </location>
</feature>
<sequence length="828" mass="90608">MSHELIDEAAPSESAAAPIQRREATQPRRTETGAVMPLRPLRPALAAGRAPRVAIVHDWLVTYAGAERVLEQILACFPDADLFSVVDFVDAKDRTFLRGKRATTSFIQKLPGARKRYRAYLPFMPLAIEQLDVSGYDVVISSSHAVAKGVLTGPDQFHISYVHSPIRYAWDLQHQYLQESSLTRGPKSMLARLILHYIRNWDVRTANSVDQFVANSEFIARRIQKVYQRPAEVVYPPVDVDAFELETQKEGFYVTASRLVPYKKIDLIVEAFARMPERRLVVIGDGPDMNKVRAKAAPNVEVLGYQPFAVLHDRMRRAKAFVFAAEEDFGISVVEAQACGTPVIAFGKGGALETVRDTGSRPTGIFFEEQNADAIIAAVDSFESDPGRFRAEDCRANAERFSSRHFREQFFARVAKAVPAISQAGSAHGAPPFEIDAHATESPRVLAIDQSGVLGGAELSLLEVVKGLRSRIDVLLFNDGPFREALDKAGARVEVLDSGALSNVRRDGGAAPRLGVLAGIAALVRETRRRAREADVLYANTQRAMVIGVLAGKLARKPVVWHLRDIVSDEHFGRVQRAVIKGCAKLGLAHVIANSHASAKVFAQLTRFDSKRIDVVHNGVDESPFRALARVPQTQLRAQIGLPEDAFLVGAFSRLARWKGQHVLLEALLDEPRAHAVLVGAPLFGEDAYAAELRAFVEANGLHERVHFLGFRHDIAACMRAVDVIAHTSITAEPFGRVVVEGMLAQRPVVASRDGGVTEIVEHGKSGLLCTPGDAKELAATIASLHDDAALREGLAARGLATARERFGKQQYVDAVERVLDGVVARGK</sequence>
<dbReference type="OrthoDB" id="9801609at2"/>
<protein>
    <submittedName>
        <fullName evidence="4">Glycosyltransferase</fullName>
    </submittedName>
</protein>